<dbReference type="Pfam" id="PF00370">
    <property type="entry name" value="FGGY_N"/>
    <property type="match status" value="1"/>
</dbReference>
<dbReference type="PIRSF" id="PIRSF000538">
    <property type="entry name" value="GlpK"/>
    <property type="match status" value="1"/>
</dbReference>
<evidence type="ECO:0000259" key="5">
    <source>
        <dbReference type="Pfam" id="PF00370"/>
    </source>
</evidence>
<evidence type="ECO:0000256" key="1">
    <source>
        <dbReference type="ARBA" id="ARBA00009156"/>
    </source>
</evidence>
<evidence type="ECO:0000259" key="6">
    <source>
        <dbReference type="Pfam" id="PF02782"/>
    </source>
</evidence>
<evidence type="ECO:0000313" key="8">
    <source>
        <dbReference type="Proteomes" id="UP000030661"/>
    </source>
</evidence>
<keyword evidence="8" id="KW-1185">Reference proteome</keyword>
<evidence type="ECO:0000256" key="2">
    <source>
        <dbReference type="ARBA" id="ARBA00022679"/>
    </source>
</evidence>
<accession>A0A081C2A3</accession>
<evidence type="ECO:0000256" key="4">
    <source>
        <dbReference type="RuleBase" id="RU003733"/>
    </source>
</evidence>
<evidence type="ECO:0000256" key="3">
    <source>
        <dbReference type="ARBA" id="ARBA00022777"/>
    </source>
</evidence>
<dbReference type="HOGENOM" id="CLU_009281_3_0_0"/>
<dbReference type="SUPFAM" id="SSF53067">
    <property type="entry name" value="Actin-like ATPase domain"/>
    <property type="match status" value="2"/>
</dbReference>
<dbReference type="PANTHER" id="PTHR43095">
    <property type="entry name" value="SUGAR KINASE"/>
    <property type="match status" value="1"/>
</dbReference>
<dbReference type="Pfam" id="PF02782">
    <property type="entry name" value="FGGY_C"/>
    <property type="match status" value="1"/>
</dbReference>
<comment type="similarity">
    <text evidence="1 4">Belongs to the FGGY kinase family.</text>
</comment>
<dbReference type="PROSITE" id="PS00445">
    <property type="entry name" value="FGGY_KINASES_2"/>
    <property type="match status" value="1"/>
</dbReference>
<dbReference type="Proteomes" id="UP000030661">
    <property type="component" value="Unassembled WGS sequence"/>
</dbReference>
<dbReference type="InterPro" id="IPR018484">
    <property type="entry name" value="FGGY_N"/>
</dbReference>
<evidence type="ECO:0000313" key="7">
    <source>
        <dbReference type="EMBL" id="GAK58708.1"/>
    </source>
</evidence>
<dbReference type="PANTHER" id="PTHR43095:SF5">
    <property type="entry name" value="XYLULOSE KINASE"/>
    <property type="match status" value="1"/>
</dbReference>
<keyword evidence="3 4" id="KW-0418">Kinase</keyword>
<dbReference type="eggNOG" id="COG1070">
    <property type="taxonomic scope" value="Bacteria"/>
</dbReference>
<feature type="domain" description="Carbohydrate kinase FGGY C-terminal" evidence="6">
    <location>
        <begin position="265"/>
        <end position="454"/>
    </location>
</feature>
<dbReference type="STRING" id="1499967.U27_05683"/>
<dbReference type="InterPro" id="IPR018485">
    <property type="entry name" value="FGGY_C"/>
</dbReference>
<organism evidence="7 8">
    <name type="scientific">Vecturithrix granuli</name>
    <dbReference type="NCBI Taxonomy" id="1499967"/>
    <lineage>
        <taxon>Bacteria</taxon>
        <taxon>Candidatus Moduliflexota</taxon>
        <taxon>Candidatus Vecturitrichia</taxon>
        <taxon>Candidatus Vecturitrichales</taxon>
        <taxon>Candidatus Vecturitrichaceae</taxon>
        <taxon>Candidatus Vecturithrix</taxon>
    </lineage>
</organism>
<dbReference type="GO" id="GO:0016301">
    <property type="term" value="F:kinase activity"/>
    <property type="evidence" value="ECO:0007669"/>
    <property type="project" value="UniProtKB-KW"/>
</dbReference>
<dbReference type="InterPro" id="IPR043129">
    <property type="entry name" value="ATPase_NBD"/>
</dbReference>
<dbReference type="GO" id="GO:0005975">
    <property type="term" value="P:carbohydrate metabolic process"/>
    <property type="evidence" value="ECO:0007669"/>
    <property type="project" value="InterPro"/>
</dbReference>
<reference evidence="7 8" key="1">
    <citation type="journal article" date="2015" name="PeerJ">
        <title>First genomic representation of candidate bacterial phylum KSB3 points to enhanced environmental sensing as a trigger of wastewater bulking.</title>
        <authorList>
            <person name="Sekiguchi Y."/>
            <person name="Ohashi A."/>
            <person name="Parks D.H."/>
            <person name="Yamauchi T."/>
            <person name="Tyson G.W."/>
            <person name="Hugenholtz P."/>
        </authorList>
    </citation>
    <scope>NUCLEOTIDE SEQUENCE [LARGE SCALE GENOMIC DNA]</scope>
</reference>
<sequence>MKSQEYLLGVDVGISVTKAALFDSSGTEIQTVSRKTTLISPQPGWAEVSMTEMWEMTVAAMRELLELTRIKSSQIAGVGVTGNMVGVWLIDAQGRPVRKAILVCDNRTRPLFEQLIRQQSDILHQIYCFSGCVMEFGCTLPLIRWLADHEPDSLRKAHAVFCCKDWLCYQLTSSIHLDYTEASVLPGDNRQRTYSEPLFDLLGISQWRRLLPRVVASEQVVGTVTPHAAVFTGLQAGTPVVAGAGDVPSSTIGAGAVEPGLACTVLGTTCHNSFVIPQPSFEPPDVGLLFALPESSWLRTMVNLTGTPNLDWAIEQFCGLEASHAVSRRELFDSVQRLAQQSPPGANGVIYHPYLNPVGVIAPFVEPTARAQFFGIKNSHKRHDLLRAVYEGVALAIRDCYDAIGMPEEIHLVGGGAQSEFWCQIIADCTGSRIVIPNGSEFGAKGAALLAAVGLHWFDNIAEAARATISIGRTYQPYPDVKAVYDAVYATYCQLRTDLRRSWQLQHAFTAKSDFSP</sequence>
<dbReference type="EMBL" id="DF820468">
    <property type="protein sequence ID" value="GAK58708.1"/>
    <property type="molecule type" value="Genomic_DNA"/>
</dbReference>
<dbReference type="InterPro" id="IPR018483">
    <property type="entry name" value="Carb_kinase_FGGY_CS"/>
</dbReference>
<dbReference type="Gene3D" id="3.30.420.40">
    <property type="match status" value="2"/>
</dbReference>
<dbReference type="InterPro" id="IPR050406">
    <property type="entry name" value="FGGY_Carb_Kinase"/>
</dbReference>
<dbReference type="AlphaFoldDB" id="A0A081C2A3"/>
<name>A0A081C2A3_VECG1</name>
<keyword evidence="2 4" id="KW-0808">Transferase</keyword>
<proteinExistence type="inferred from homology"/>
<dbReference type="InterPro" id="IPR000577">
    <property type="entry name" value="Carb_kinase_FGGY"/>
</dbReference>
<dbReference type="GO" id="GO:0016773">
    <property type="term" value="F:phosphotransferase activity, alcohol group as acceptor"/>
    <property type="evidence" value="ECO:0007669"/>
    <property type="project" value="InterPro"/>
</dbReference>
<protein>
    <submittedName>
        <fullName evidence="7">Putative erythritol kinase protein</fullName>
    </submittedName>
</protein>
<gene>
    <name evidence="7" type="ORF">U27_05683</name>
</gene>
<feature type="domain" description="Carbohydrate kinase FGGY N-terminal" evidence="5">
    <location>
        <begin position="6"/>
        <end position="253"/>
    </location>
</feature>